<organism evidence="1 2">
    <name type="scientific">Coniophora puteana (strain RWD-64-598)</name>
    <name type="common">Brown rot fungus</name>
    <dbReference type="NCBI Taxonomy" id="741705"/>
    <lineage>
        <taxon>Eukaryota</taxon>
        <taxon>Fungi</taxon>
        <taxon>Dikarya</taxon>
        <taxon>Basidiomycota</taxon>
        <taxon>Agaricomycotina</taxon>
        <taxon>Agaricomycetes</taxon>
        <taxon>Agaricomycetidae</taxon>
        <taxon>Boletales</taxon>
        <taxon>Coniophorineae</taxon>
        <taxon>Coniophoraceae</taxon>
        <taxon>Coniophora</taxon>
    </lineage>
</organism>
<dbReference type="AlphaFoldDB" id="A0A5M3MKY8"/>
<dbReference type="KEGG" id="cput:CONPUDRAFT_83138"/>
<accession>A0A5M3MKY8</accession>
<dbReference type="Proteomes" id="UP000053558">
    <property type="component" value="Unassembled WGS sequence"/>
</dbReference>
<name>A0A5M3MKY8_CONPW</name>
<gene>
    <name evidence="1" type="ORF">CONPUDRAFT_83138</name>
</gene>
<dbReference type="GeneID" id="19210534"/>
<sequence length="114" mass="12854">MLRNLDNHRGNIVFRGVPRHSEELFTAIEYDAETMPRGIEAYVLENPGDEMALKTGDVIQLGYKMTEPTSKQAVGTSFPIFARVSLTVTAESRRDSIEPARRDSILLIQPNLFM</sequence>
<evidence type="ECO:0000313" key="1">
    <source>
        <dbReference type="EMBL" id="EIW79892.1"/>
    </source>
</evidence>
<keyword evidence="2" id="KW-1185">Reference proteome</keyword>
<dbReference type="EMBL" id="JH711580">
    <property type="protein sequence ID" value="EIW79892.1"/>
    <property type="molecule type" value="Genomic_DNA"/>
</dbReference>
<proteinExistence type="predicted"/>
<reference evidence="2" key="1">
    <citation type="journal article" date="2012" name="Science">
        <title>The Paleozoic origin of enzymatic lignin decomposition reconstructed from 31 fungal genomes.</title>
        <authorList>
            <person name="Floudas D."/>
            <person name="Binder M."/>
            <person name="Riley R."/>
            <person name="Barry K."/>
            <person name="Blanchette R.A."/>
            <person name="Henrissat B."/>
            <person name="Martinez A.T."/>
            <person name="Otillar R."/>
            <person name="Spatafora J.W."/>
            <person name="Yadav J.S."/>
            <person name="Aerts A."/>
            <person name="Benoit I."/>
            <person name="Boyd A."/>
            <person name="Carlson A."/>
            <person name="Copeland A."/>
            <person name="Coutinho P.M."/>
            <person name="de Vries R.P."/>
            <person name="Ferreira P."/>
            <person name="Findley K."/>
            <person name="Foster B."/>
            <person name="Gaskell J."/>
            <person name="Glotzer D."/>
            <person name="Gorecki P."/>
            <person name="Heitman J."/>
            <person name="Hesse C."/>
            <person name="Hori C."/>
            <person name="Igarashi K."/>
            <person name="Jurgens J.A."/>
            <person name="Kallen N."/>
            <person name="Kersten P."/>
            <person name="Kohler A."/>
            <person name="Kuees U."/>
            <person name="Kumar T.K.A."/>
            <person name="Kuo A."/>
            <person name="LaButti K."/>
            <person name="Larrondo L.F."/>
            <person name="Lindquist E."/>
            <person name="Ling A."/>
            <person name="Lombard V."/>
            <person name="Lucas S."/>
            <person name="Lundell T."/>
            <person name="Martin R."/>
            <person name="McLaughlin D.J."/>
            <person name="Morgenstern I."/>
            <person name="Morin E."/>
            <person name="Murat C."/>
            <person name="Nagy L.G."/>
            <person name="Nolan M."/>
            <person name="Ohm R.A."/>
            <person name="Patyshakuliyeva A."/>
            <person name="Rokas A."/>
            <person name="Ruiz-Duenas F.J."/>
            <person name="Sabat G."/>
            <person name="Salamov A."/>
            <person name="Samejima M."/>
            <person name="Schmutz J."/>
            <person name="Slot J.C."/>
            <person name="St John F."/>
            <person name="Stenlid J."/>
            <person name="Sun H."/>
            <person name="Sun S."/>
            <person name="Syed K."/>
            <person name="Tsang A."/>
            <person name="Wiebenga A."/>
            <person name="Young D."/>
            <person name="Pisabarro A."/>
            <person name="Eastwood D.C."/>
            <person name="Martin F."/>
            <person name="Cullen D."/>
            <person name="Grigoriev I.V."/>
            <person name="Hibbett D.S."/>
        </authorList>
    </citation>
    <scope>NUCLEOTIDE SEQUENCE [LARGE SCALE GENOMIC DNA]</scope>
    <source>
        <strain evidence="2">RWD-64-598 SS2</strain>
    </source>
</reference>
<evidence type="ECO:0000313" key="2">
    <source>
        <dbReference type="Proteomes" id="UP000053558"/>
    </source>
</evidence>
<comment type="caution">
    <text evidence="1">The sequence shown here is derived from an EMBL/GenBank/DDBJ whole genome shotgun (WGS) entry which is preliminary data.</text>
</comment>
<dbReference type="RefSeq" id="XP_007770221.1">
    <property type="nucleotide sequence ID" value="XM_007772031.1"/>
</dbReference>
<protein>
    <submittedName>
        <fullName evidence="1">Uncharacterized protein</fullName>
    </submittedName>
</protein>